<dbReference type="Proteomes" id="UP000184038">
    <property type="component" value="Unassembled WGS sequence"/>
</dbReference>
<dbReference type="InterPro" id="IPR045851">
    <property type="entry name" value="AMP-bd_C_sf"/>
</dbReference>
<dbReference type="PROSITE" id="PS50075">
    <property type="entry name" value="CARRIER"/>
    <property type="match status" value="1"/>
</dbReference>
<gene>
    <name evidence="2" type="ORF">SAMN02746066_01734</name>
</gene>
<dbReference type="Pfam" id="PF00501">
    <property type="entry name" value="AMP-binding"/>
    <property type="match status" value="1"/>
</dbReference>
<dbReference type="PROSITE" id="PS00455">
    <property type="entry name" value="AMP_BINDING"/>
    <property type="match status" value="1"/>
</dbReference>
<dbReference type="GO" id="GO:0031177">
    <property type="term" value="F:phosphopantetheine binding"/>
    <property type="evidence" value="ECO:0007669"/>
    <property type="project" value="TreeGrafter"/>
</dbReference>
<dbReference type="EMBL" id="FRCP01000009">
    <property type="protein sequence ID" value="SHM37151.1"/>
    <property type="molecule type" value="Genomic_DNA"/>
</dbReference>
<dbReference type="InterPro" id="IPR000873">
    <property type="entry name" value="AMP-dep_synth/lig_dom"/>
</dbReference>
<feature type="domain" description="Carrier" evidence="1">
    <location>
        <begin position="507"/>
        <end position="588"/>
    </location>
</feature>
<evidence type="ECO:0000313" key="2">
    <source>
        <dbReference type="EMBL" id="SHM37151.1"/>
    </source>
</evidence>
<dbReference type="Gene3D" id="3.30.300.30">
    <property type="match status" value="1"/>
</dbReference>
<organism evidence="2 3">
    <name type="scientific">Anaerosporobacter mobilis DSM 15930</name>
    <dbReference type="NCBI Taxonomy" id="1120996"/>
    <lineage>
        <taxon>Bacteria</taxon>
        <taxon>Bacillati</taxon>
        <taxon>Bacillota</taxon>
        <taxon>Clostridia</taxon>
        <taxon>Lachnospirales</taxon>
        <taxon>Lachnospiraceae</taxon>
        <taxon>Anaerosporobacter</taxon>
    </lineage>
</organism>
<dbReference type="PANTHER" id="PTHR45527">
    <property type="entry name" value="NONRIBOSOMAL PEPTIDE SYNTHETASE"/>
    <property type="match status" value="1"/>
</dbReference>
<dbReference type="InterPro" id="IPR010071">
    <property type="entry name" value="AA_adenyl_dom"/>
</dbReference>
<dbReference type="Pfam" id="PF00550">
    <property type="entry name" value="PP-binding"/>
    <property type="match status" value="1"/>
</dbReference>
<dbReference type="RefSeq" id="WP_073286100.1">
    <property type="nucleotide sequence ID" value="NZ_FRCP01000009.1"/>
</dbReference>
<sequence>MKIMKNVLETINFRMNEYGSKVAIFDNNKSFTYNELNNMSDSIMNYLNDNGIDTEDIVVIYMERSYLSVCSTLGILKSGAAFLPIDTKTPLERIRQIINLSKAKIVLSDRDIDFGINQINVLEILNYKKESLLFHRSIAPNNLAYVIFTSGSTGQPKGVMIEHGGMLNHIKEKIRILEMDCTSIVAHNASISFDISVWQIIAPLYVGGTIVVFSEDTIMNVRKFNNLLYDKKISIFEAVPTYLNLLIDELKKYQREFIGLKYVLSTGEELTSSLCRKWFDVFENIPLVNAYGPTETSDDITHFILYKGQGYNQIPIGIPIKEANFTVVNERGERCQVGEKGELLVSGVCVGRGYINNEAETQKSFFYDSEAGEKAYRTGDIVSLNSDGNYYYFGRKDTQIKIRGNRVDLIEIENTLMNYTGIDLAVVLFNAEISSLNACVVSKVDIDLNALNSYLRDILPTYMIPSYIIRVEEIPVNINGKIDKQKLSIIVQESICKRNKLELETSHSDNIIQDKLLCILKDILKCDNLNDINDWKNDLRKIGFDSANSINLVVKIEESFNFEFEDQHLTPENLYNFNYLLQYIESKIQKR</sequence>
<dbReference type="Gene3D" id="1.10.1200.10">
    <property type="entry name" value="ACP-like"/>
    <property type="match status" value="1"/>
</dbReference>
<dbReference type="GO" id="GO:0005737">
    <property type="term" value="C:cytoplasm"/>
    <property type="evidence" value="ECO:0007669"/>
    <property type="project" value="TreeGrafter"/>
</dbReference>
<dbReference type="STRING" id="1120996.SAMN02746066_01734"/>
<dbReference type="SUPFAM" id="SSF56801">
    <property type="entry name" value="Acetyl-CoA synthetase-like"/>
    <property type="match status" value="1"/>
</dbReference>
<dbReference type="InterPro" id="IPR036736">
    <property type="entry name" value="ACP-like_sf"/>
</dbReference>
<evidence type="ECO:0000259" key="1">
    <source>
        <dbReference type="PROSITE" id="PS50075"/>
    </source>
</evidence>
<protein>
    <submittedName>
        <fullName evidence="2">Amino acid adenylation domain-containing protein</fullName>
    </submittedName>
</protein>
<dbReference type="InterPro" id="IPR009081">
    <property type="entry name" value="PP-bd_ACP"/>
</dbReference>
<keyword evidence="3" id="KW-1185">Reference proteome</keyword>
<dbReference type="CDD" id="cd05930">
    <property type="entry name" value="A_NRPS"/>
    <property type="match status" value="1"/>
</dbReference>
<name>A0A1M7I8P4_9FIRM</name>
<proteinExistence type="predicted"/>
<accession>A0A1M7I8P4</accession>
<dbReference type="PANTHER" id="PTHR45527:SF1">
    <property type="entry name" value="FATTY ACID SYNTHASE"/>
    <property type="match status" value="1"/>
</dbReference>
<dbReference type="GO" id="GO:0044550">
    <property type="term" value="P:secondary metabolite biosynthetic process"/>
    <property type="evidence" value="ECO:0007669"/>
    <property type="project" value="TreeGrafter"/>
</dbReference>
<dbReference type="OrthoDB" id="9778383at2"/>
<dbReference type="NCBIfam" id="TIGR01733">
    <property type="entry name" value="AA-adenyl-dom"/>
    <property type="match status" value="1"/>
</dbReference>
<dbReference type="InterPro" id="IPR042099">
    <property type="entry name" value="ANL_N_sf"/>
</dbReference>
<evidence type="ECO:0000313" key="3">
    <source>
        <dbReference type="Proteomes" id="UP000184038"/>
    </source>
</evidence>
<dbReference type="GO" id="GO:0043041">
    <property type="term" value="P:amino acid activation for nonribosomal peptide biosynthetic process"/>
    <property type="evidence" value="ECO:0007669"/>
    <property type="project" value="TreeGrafter"/>
</dbReference>
<dbReference type="SUPFAM" id="SSF47336">
    <property type="entry name" value="ACP-like"/>
    <property type="match status" value="1"/>
</dbReference>
<reference evidence="2 3" key="1">
    <citation type="submission" date="2016-11" db="EMBL/GenBank/DDBJ databases">
        <authorList>
            <person name="Jaros S."/>
            <person name="Januszkiewicz K."/>
            <person name="Wedrychowicz H."/>
        </authorList>
    </citation>
    <scope>NUCLEOTIDE SEQUENCE [LARGE SCALE GENOMIC DNA]</scope>
    <source>
        <strain evidence="2 3">DSM 15930</strain>
    </source>
</reference>
<dbReference type="InterPro" id="IPR020845">
    <property type="entry name" value="AMP-binding_CS"/>
</dbReference>
<dbReference type="AlphaFoldDB" id="A0A1M7I8P4"/>
<dbReference type="Gene3D" id="3.40.50.12780">
    <property type="entry name" value="N-terminal domain of ligase-like"/>
    <property type="match status" value="1"/>
</dbReference>
<dbReference type="FunFam" id="3.40.50.980:FF:000001">
    <property type="entry name" value="Non-ribosomal peptide synthetase"/>
    <property type="match status" value="1"/>
</dbReference>